<comment type="caution">
    <text evidence="2">The sequence shown here is derived from an EMBL/GenBank/DDBJ whole genome shotgun (WGS) entry which is preliminary data.</text>
</comment>
<feature type="transmembrane region" description="Helical" evidence="1">
    <location>
        <begin position="86"/>
        <end position="106"/>
    </location>
</feature>
<dbReference type="InterPro" id="IPR052712">
    <property type="entry name" value="Acid_resist_chaperone_HdeD"/>
</dbReference>
<proteinExistence type="predicted"/>
<feature type="transmembrane region" description="Helical" evidence="1">
    <location>
        <begin position="118"/>
        <end position="136"/>
    </location>
</feature>
<accession>A0A4R2H6G9</accession>
<name>A0A4R2H6G9_9ACTN</name>
<feature type="transmembrane region" description="Helical" evidence="1">
    <location>
        <begin position="60"/>
        <end position="80"/>
    </location>
</feature>
<keyword evidence="1" id="KW-0472">Membrane</keyword>
<keyword evidence="1" id="KW-0812">Transmembrane</keyword>
<dbReference type="RefSeq" id="WP_132213198.1">
    <property type="nucleotide sequence ID" value="NZ_SLWN01000013.1"/>
</dbReference>
<reference evidence="2 3" key="1">
    <citation type="journal article" date="2015" name="Stand. Genomic Sci.">
        <title>Genomic Encyclopedia of Bacterial and Archaeal Type Strains, Phase III: the genomes of soil and plant-associated and newly described type strains.</title>
        <authorList>
            <person name="Whitman W.B."/>
            <person name="Woyke T."/>
            <person name="Klenk H.P."/>
            <person name="Zhou Y."/>
            <person name="Lilburn T.G."/>
            <person name="Beck B.J."/>
            <person name="De Vos P."/>
            <person name="Vandamme P."/>
            <person name="Eisen J.A."/>
            <person name="Garrity G."/>
            <person name="Hugenholtz P."/>
            <person name="Kyrpides N.C."/>
        </authorList>
    </citation>
    <scope>NUCLEOTIDE SEQUENCE [LARGE SCALE GENOMIC DNA]</scope>
    <source>
        <strain evidence="2 3">VKM Ac-2572</strain>
    </source>
</reference>
<dbReference type="Proteomes" id="UP000294508">
    <property type="component" value="Unassembled WGS sequence"/>
</dbReference>
<dbReference type="EMBL" id="SLWN01000013">
    <property type="protein sequence ID" value="TCO19732.1"/>
    <property type="molecule type" value="Genomic_DNA"/>
</dbReference>
<sequence>MSISNSLLWRGLLAIVIGIVSVAWPNVTVGALVILFAVYAFIAAGWDAVAAFSSDRAGPVLGWLLLSLLSIAAGIVALVWPGITAIVLTVCVGVWAVVTGVVEMVVTFQGSKTAGERALWMLTGLVSVAFGVVLFIRPDIGALSLATVFGLYAIVYGVSGVVLSIHTRKAGAAAPQTATAAA</sequence>
<feature type="transmembrane region" description="Helical" evidence="1">
    <location>
        <begin position="30"/>
        <end position="53"/>
    </location>
</feature>
<dbReference type="OrthoDB" id="3823166at2"/>
<keyword evidence="3" id="KW-1185">Reference proteome</keyword>
<dbReference type="GO" id="GO:0005886">
    <property type="term" value="C:plasma membrane"/>
    <property type="evidence" value="ECO:0007669"/>
    <property type="project" value="TreeGrafter"/>
</dbReference>
<organism evidence="2 3">
    <name type="scientific">Kribbella steppae</name>
    <dbReference type="NCBI Taxonomy" id="2512223"/>
    <lineage>
        <taxon>Bacteria</taxon>
        <taxon>Bacillati</taxon>
        <taxon>Actinomycetota</taxon>
        <taxon>Actinomycetes</taxon>
        <taxon>Propionibacteriales</taxon>
        <taxon>Kribbellaceae</taxon>
        <taxon>Kribbella</taxon>
    </lineage>
</organism>
<feature type="transmembrane region" description="Helical" evidence="1">
    <location>
        <begin position="7"/>
        <end position="24"/>
    </location>
</feature>
<dbReference type="Pfam" id="PF03729">
    <property type="entry name" value="DUF308"/>
    <property type="match status" value="1"/>
</dbReference>
<dbReference type="InterPro" id="IPR005325">
    <property type="entry name" value="DUF308_memb"/>
</dbReference>
<dbReference type="AlphaFoldDB" id="A0A4R2H6G9"/>
<gene>
    <name evidence="2" type="ORF">EV652_113131</name>
</gene>
<dbReference type="PANTHER" id="PTHR34989:SF1">
    <property type="entry name" value="PROTEIN HDED"/>
    <property type="match status" value="1"/>
</dbReference>
<dbReference type="PANTHER" id="PTHR34989">
    <property type="entry name" value="PROTEIN HDED"/>
    <property type="match status" value="1"/>
</dbReference>
<evidence type="ECO:0000313" key="2">
    <source>
        <dbReference type="EMBL" id="TCO19732.1"/>
    </source>
</evidence>
<protein>
    <submittedName>
        <fullName evidence="2">Uncharacterized membrane protein HdeD (DUF308 family)</fullName>
    </submittedName>
</protein>
<evidence type="ECO:0000256" key="1">
    <source>
        <dbReference type="SAM" id="Phobius"/>
    </source>
</evidence>
<evidence type="ECO:0000313" key="3">
    <source>
        <dbReference type="Proteomes" id="UP000294508"/>
    </source>
</evidence>
<feature type="transmembrane region" description="Helical" evidence="1">
    <location>
        <begin position="142"/>
        <end position="163"/>
    </location>
</feature>
<keyword evidence="1" id="KW-1133">Transmembrane helix</keyword>